<name>A0A1Y5EIQ0_COLPS</name>
<evidence type="ECO:0000313" key="2">
    <source>
        <dbReference type="Proteomes" id="UP000243053"/>
    </source>
</evidence>
<sequence>MMISSNYAQQVAQEKSNNTSIVKFDNSIPAVQPIPGEKDTVTLSDQALAMMNGNEIKEIAPLT</sequence>
<dbReference type="EMBL" id="MAAF01000038">
    <property type="protein sequence ID" value="OUR82613.1"/>
    <property type="molecule type" value="Genomic_DNA"/>
</dbReference>
<evidence type="ECO:0000313" key="1">
    <source>
        <dbReference type="EMBL" id="OUR82613.1"/>
    </source>
</evidence>
<comment type="caution">
    <text evidence="1">The sequence shown here is derived from an EMBL/GenBank/DDBJ whole genome shotgun (WGS) entry which is preliminary data.</text>
</comment>
<gene>
    <name evidence="1" type="ORF">A9Q75_05545</name>
</gene>
<protein>
    <submittedName>
        <fullName evidence="1">Uncharacterized protein</fullName>
    </submittedName>
</protein>
<organism evidence="1 2">
    <name type="scientific">Colwellia psychrerythraea</name>
    <name type="common">Vibrio psychroerythus</name>
    <dbReference type="NCBI Taxonomy" id="28229"/>
    <lineage>
        <taxon>Bacteria</taxon>
        <taxon>Pseudomonadati</taxon>
        <taxon>Pseudomonadota</taxon>
        <taxon>Gammaproteobacteria</taxon>
        <taxon>Alteromonadales</taxon>
        <taxon>Colwelliaceae</taxon>
        <taxon>Colwellia</taxon>
    </lineage>
</organism>
<dbReference type="Proteomes" id="UP000243053">
    <property type="component" value="Unassembled WGS sequence"/>
</dbReference>
<accession>A0A1Y5EIQ0</accession>
<proteinExistence type="predicted"/>
<dbReference type="AlphaFoldDB" id="A0A1Y5EIQ0"/>
<reference evidence="2" key="1">
    <citation type="journal article" date="2017" name="Proc. Natl. Acad. Sci. U.S.A.">
        <title>Simulation of Deepwater Horizon oil plume reveals substrate specialization within a complex community of hydrocarbon degraders.</title>
        <authorList>
            <person name="Hu P."/>
            <person name="Dubinsky E.A."/>
            <person name="Probst A.J."/>
            <person name="Wang J."/>
            <person name="Sieber C.M.K."/>
            <person name="Tom L.M."/>
            <person name="Gardinali P."/>
            <person name="Banfield J.F."/>
            <person name="Atlas R.M."/>
            <person name="Andersen G.L."/>
        </authorList>
    </citation>
    <scope>NUCLEOTIDE SEQUENCE [LARGE SCALE GENOMIC DNA]</scope>
</reference>